<dbReference type="EMBL" id="CT868208">
    <property type="protein sequence ID" value="CAK75679.1"/>
    <property type="molecule type" value="Genomic_DNA"/>
</dbReference>
<accession>A0CY12</accession>
<dbReference type="OrthoDB" id="291694at2759"/>
<dbReference type="AlphaFoldDB" id="A0CY12"/>
<name>A0CY12_PARTE</name>
<feature type="domain" description="RAP" evidence="1">
    <location>
        <begin position="330"/>
        <end position="396"/>
    </location>
</feature>
<reference evidence="2 3" key="1">
    <citation type="journal article" date="2006" name="Nature">
        <title>Global trends of whole-genome duplications revealed by the ciliate Paramecium tetraurelia.</title>
        <authorList>
            <consortium name="Genoscope"/>
            <person name="Aury J.-M."/>
            <person name="Jaillon O."/>
            <person name="Duret L."/>
            <person name="Noel B."/>
            <person name="Jubin C."/>
            <person name="Porcel B.M."/>
            <person name="Segurens B."/>
            <person name="Daubin V."/>
            <person name="Anthouard V."/>
            <person name="Aiach N."/>
            <person name="Arnaiz O."/>
            <person name="Billaut A."/>
            <person name="Beisson J."/>
            <person name="Blanc I."/>
            <person name="Bouhouche K."/>
            <person name="Camara F."/>
            <person name="Duharcourt S."/>
            <person name="Guigo R."/>
            <person name="Gogendeau D."/>
            <person name="Katinka M."/>
            <person name="Keller A.-M."/>
            <person name="Kissmehl R."/>
            <person name="Klotz C."/>
            <person name="Koll F."/>
            <person name="Le Moue A."/>
            <person name="Lepere C."/>
            <person name="Malinsky S."/>
            <person name="Nowacki M."/>
            <person name="Nowak J.K."/>
            <person name="Plattner H."/>
            <person name="Poulain J."/>
            <person name="Ruiz F."/>
            <person name="Serrano V."/>
            <person name="Zagulski M."/>
            <person name="Dessen P."/>
            <person name="Betermier M."/>
            <person name="Weissenbach J."/>
            <person name="Scarpelli C."/>
            <person name="Schachter V."/>
            <person name="Sperling L."/>
            <person name="Meyer E."/>
            <person name="Cohen J."/>
            <person name="Wincker P."/>
        </authorList>
    </citation>
    <scope>NUCLEOTIDE SEQUENCE [LARGE SCALE GENOMIC DNA]</scope>
    <source>
        <strain evidence="2 3">Stock d4-2</strain>
    </source>
</reference>
<dbReference type="OMA" id="FTFQFAQ"/>
<gene>
    <name evidence="2" type="ORF">GSPATT00011311001</name>
</gene>
<dbReference type="PROSITE" id="PS51286">
    <property type="entry name" value="RAP"/>
    <property type="match status" value="1"/>
</dbReference>
<organism evidence="2 3">
    <name type="scientific">Paramecium tetraurelia</name>
    <dbReference type="NCBI Taxonomy" id="5888"/>
    <lineage>
        <taxon>Eukaryota</taxon>
        <taxon>Sar</taxon>
        <taxon>Alveolata</taxon>
        <taxon>Ciliophora</taxon>
        <taxon>Intramacronucleata</taxon>
        <taxon>Oligohymenophorea</taxon>
        <taxon>Peniculida</taxon>
        <taxon>Parameciidae</taxon>
        <taxon>Paramecium</taxon>
    </lineage>
</organism>
<protein>
    <recommendedName>
        <fullName evidence="1">RAP domain-containing protein</fullName>
    </recommendedName>
</protein>
<dbReference type="HOGENOM" id="CLU_704867_0_0_1"/>
<evidence type="ECO:0000313" key="3">
    <source>
        <dbReference type="Proteomes" id="UP000000600"/>
    </source>
</evidence>
<evidence type="ECO:0000259" key="1">
    <source>
        <dbReference type="PROSITE" id="PS51286"/>
    </source>
</evidence>
<dbReference type="GeneID" id="5028861"/>
<dbReference type="InParanoid" id="A0CY12"/>
<proteinExistence type="predicted"/>
<dbReference type="RefSeq" id="XP_001443076.1">
    <property type="nucleotide sequence ID" value="XM_001443039.1"/>
</dbReference>
<dbReference type="KEGG" id="ptm:GSPATT00011311001"/>
<dbReference type="Proteomes" id="UP000000600">
    <property type="component" value="Unassembled WGS sequence"/>
</dbReference>
<evidence type="ECO:0000313" key="2">
    <source>
        <dbReference type="EMBL" id="CAK75679.1"/>
    </source>
</evidence>
<keyword evidence="3" id="KW-1185">Reference proteome</keyword>
<dbReference type="Pfam" id="PF08373">
    <property type="entry name" value="RAP"/>
    <property type="match status" value="1"/>
</dbReference>
<sequence length="398" mass="47470">MNNPIFNTARIFLQNKYHFPTPLELFKHLITNSSYFQTLSLKNDSNDELLYKLIFIAGFHERRNCGSIVKEFSQNCLIQIRDRIEDMSLDIPTLIQAFLSMSNVLLDDEKIVSTILKQLKDQEDQITLKQFHSIQHCLYKLGRQNNYWSSKACDAMTNNLTTIIIQDYVQYLHIASNLYQFGLFQEEHLIKLLDILYYKLGKQQKHIYSSKFTFQFAQMMFNIYPEIINQPLNQLSCKPHTPFEMYFQFLKRDYQICRQILQRKNLGVTIDYFENENFPFLLRLRQDSISRTQTLLETEIIEILNKLQLKFLKFQKVLIYDVDFKVMDNYAINCNGPLHFISTLDGKIKQKSFNTMMQYRHLKALETPNVIDFDFFDWKQEDSMEFKISKIKTLLNLI</sequence>
<dbReference type="InterPro" id="IPR013584">
    <property type="entry name" value="RAP"/>
</dbReference>